<accession>A0A9X3S807</accession>
<gene>
    <name evidence="1" type="ORF">OM076_27070</name>
</gene>
<sequence length="202" mass="22037">MRLGELAEHPLGLTWVVDDPLLRASHALVHDGRVWFVDPVDAPEAMERAAALGEPAGVLQLFVAHPRDGAAIAQRLNIPHHVLPDVLPDTPFSVIDLDLGPWKERALWWPETNGLVVAESIGTATHYAVGNGPAGTHFLRRLLPPTRLKPFLPEHLLVGHGKPIHGGDAAAALLDALNRSRRELPLFVLHAPRLIRGMKARS</sequence>
<protein>
    <submittedName>
        <fullName evidence="1">Uncharacterized protein</fullName>
    </submittedName>
</protein>
<dbReference type="Proteomes" id="UP001149140">
    <property type="component" value="Unassembled WGS sequence"/>
</dbReference>
<organism evidence="1 2">
    <name type="scientific">Solirubrobacter ginsenosidimutans</name>
    <dbReference type="NCBI Taxonomy" id="490573"/>
    <lineage>
        <taxon>Bacteria</taxon>
        <taxon>Bacillati</taxon>
        <taxon>Actinomycetota</taxon>
        <taxon>Thermoleophilia</taxon>
        <taxon>Solirubrobacterales</taxon>
        <taxon>Solirubrobacteraceae</taxon>
        <taxon>Solirubrobacter</taxon>
    </lineage>
</organism>
<evidence type="ECO:0000313" key="1">
    <source>
        <dbReference type="EMBL" id="MDA0163963.1"/>
    </source>
</evidence>
<reference evidence="1" key="1">
    <citation type="submission" date="2022-10" db="EMBL/GenBank/DDBJ databases">
        <title>The WGS of Solirubrobacter ginsenosidimutans DSM 21036.</title>
        <authorList>
            <person name="Jiang Z."/>
        </authorList>
    </citation>
    <scope>NUCLEOTIDE SEQUENCE</scope>
    <source>
        <strain evidence="1">DSM 21036</strain>
    </source>
</reference>
<proteinExistence type="predicted"/>
<name>A0A9X3S807_9ACTN</name>
<dbReference type="EMBL" id="JAPDOD010000029">
    <property type="protein sequence ID" value="MDA0163963.1"/>
    <property type="molecule type" value="Genomic_DNA"/>
</dbReference>
<comment type="caution">
    <text evidence="1">The sequence shown here is derived from an EMBL/GenBank/DDBJ whole genome shotgun (WGS) entry which is preliminary data.</text>
</comment>
<dbReference type="RefSeq" id="WP_270043211.1">
    <property type="nucleotide sequence ID" value="NZ_JAPDOD010000029.1"/>
</dbReference>
<dbReference type="AlphaFoldDB" id="A0A9X3S807"/>
<keyword evidence="2" id="KW-1185">Reference proteome</keyword>
<evidence type="ECO:0000313" key="2">
    <source>
        <dbReference type="Proteomes" id="UP001149140"/>
    </source>
</evidence>